<dbReference type="InterPro" id="IPR046348">
    <property type="entry name" value="SIS_dom_sf"/>
</dbReference>
<comment type="caution">
    <text evidence="2">The sequence shown here is derived from an EMBL/GenBank/DDBJ whole genome shotgun (WGS) entry which is preliminary data.</text>
</comment>
<dbReference type="RefSeq" id="WP_126784623.1">
    <property type="nucleotide sequence ID" value="NZ_PIQF01000002.1"/>
</dbReference>
<dbReference type="InterPro" id="IPR001347">
    <property type="entry name" value="SIS_dom"/>
</dbReference>
<sequence>MQTEQIKTLFTESIQTQISAVESLSEVIEGAAEMLVSSLLNGQRVFSLGNHSAKWVSLHFAEIMNIGMKLERPAFPVVALSDYSHQQVSSLGQSNDVLLVVASAQGEDSDLIETMEAALSREMIIIALTGQNNELVSGLLGADDIEIQIPSPTAARVLEHQLLISNCLCERVEQTIFPQEHD</sequence>
<keyword evidence="3" id="KW-1185">Reference proteome</keyword>
<dbReference type="GO" id="GO:0016853">
    <property type="term" value="F:isomerase activity"/>
    <property type="evidence" value="ECO:0007669"/>
    <property type="project" value="UniProtKB-KW"/>
</dbReference>
<dbReference type="AlphaFoldDB" id="A0A432ZD52"/>
<evidence type="ECO:0000259" key="1">
    <source>
        <dbReference type="PROSITE" id="PS51464"/>
    </source>
</evidence>
<dbReference type="PROSITE" id="PS51464">
    <property type="entry name" value="SIS"/>
    <property type="match status" value="1"/>
</dbReference>
<dbReference type="Proteomes" id="UP000287908">
    <property type="component" value="Unassembled WGS sequence"/>
</dbReference>
<accession>A0A432ZD52</accession>
<gene>
    <name evidence="2" type="ORF">CWI81_07150</name>
</gene>
<dbReference type="CDD" id="cd05006">
    <property type="entry name" value="SIS_GmhA"/>
    <property type="match status" value="1"/>
</dbReference>
<protein>
    <submittedName>
        <fullName evidence="2">Phosphoheptose isomerase</fullName>
    </submittedName>
</protein>
<dbReference type="PANTHER" id="PTHR30390">
    <property type="entry name" value="SEDOHEPTULOSE 7-PHOSPHATE ISOMERASE / DNAA INITIATOR-ASSOCIATING FACTOR FOR REPLICATION INITIATION"/>
    <property type="match status" value="1"/>
</dbReference>
<proteinExistence type="predicted"/>
<dbReference type="EMBL" id="PIQF01000002">
    <property type="protein sequence ID" value="RUO75897.1"/>
    <property type="molecule type" value="Genomic_DNA"/>
</dbReference>
<dbReference type="OrthoDB" id="9810929at2"/>
<dbReference type="Gene3D" id="3.40.50.10490">
    <property type="entry name" value="Glucose-6-phosphate isomerase like protein, domain 1"/>
    <property type="match status" value="1"/>
</dbReference>
<keyword evidence="2" id="KW-0413">Isomerase</keyword>
<name>A0A432ZD52_9GAMM</name>
<evidence type="ECO:0000313" key="3">
    <source>
        <dbReference type="Proteomes" id="UP000287908"/>
    </source>
</evidence>
<feature type="domain" description="SIS" evidence="1">
    <location>
        <begin position="35"/>
        <end position="178"/>
    </location>
</feature>
<dbReference type="PANTHER" id="PTHR30390:SF6">
    <property type="entry name" value="DNAA INITIATOR-ASSOCIATING PROTEIN DIAA"/>
    <property type="match status" value="1"/>
</dbReference>
<dbReference type="SUPFAM" id="SSF53697">
    <property type="entry name" value="SIS domain"/>
    <property type="match status" value="1"/>
</dbReference>
<dbReference type="Pfam" id="PF13580">
    <property type="entry name" value="SIS_2"/>
    <property type="match status" value="1"/>
</dbReference>
<organism evidence="2 3">
    <name type="scientific">Idiomarina seosinensis</name>
    <dbReference type="NCBI Taxonomy" id="281739"/>
    <lineage>
        <taxon>Bacteria</taxon>
        <taxon>Pseudomonadati</taxon>
        <taxon>Pseudomonadota</taxon>
        <taxon>Gammaproteobacteria</taxon>
        <taxon>Alteromonadales</taxon>
        <taxon>Idiomarinaceae</taxon>
        <taxon>Idiomarina</taxon>
    </lineage>
</organism>
<dbReference type="InterPro" id="IPR035461">
    <property type="entry name" value="GmhA/DiaA"/>
</dbReference>
<dbReference type="InterPro" id="IPR050099">
    <property type="entry name" value="SIS_GmhA/DiaA_subfam"/>
</dbReference>
<evidence type="ECO:0000313" key="2">
    <source>
        <dbReference type="EMBL" id="RUO75897.1"/>
    </source>
</evidence>
<reference evidence="2 3" key="1">
    <citation type="journal article" date="2011" name="Front. Microbiol.">
        <title>Genomic signatures of strain selection and enhancement in Bacillus atrophaeus var. globigii, a historical biowarfare simulant.</title>
        <authorList>
            <person name="Gibbons H.S."/>
            <person name="Broomall S.M."/>
            <person name="McNew L.A."/>
            <person name="Daligault H."/>
            <person name="Chapman C."/>
            <person name="Bruce D."/>
            <person name="Karavis M."/>
            <person name="Krepps M."/>
            <person name="McGregor P.A."/>
            <person name="Hong C."/>
            <person name="Park K.H."/>
            <person name="Akmal A."/>
            <person name="Feldman A."/>
            <person name="Lin J.S."/>
            <person name="Chang W.E."/>
            <person name="Higgs B.W."/>
            <person name="Demirev P."/>
            <person name="Lindquist J."/>
            <person name="Liem A."/>
            <person name="Fochler E."/>
            <person name="Read T.D."/>
            <person name="Tapia R."/>
            <person name="Johnson S."/>
            <person name="Bishop-Lilly K.A."/>
            <person name="Detter C."/>
            <person name="Han C."/>
            <person name="Sozhamannan S."/>
            <person name="Rosenzweig C.N."/>
            <person name="Skowronski E.W."/>
        </authorList>
    </citation>
    <scope>NUCLEOTIDE SEQUENCE [LARGE SCALE GENOMIC DNA]</scope>
    <source>
        <strain evidence="2 3">CL-SP19</strain>
    </source>
</reference>
<dbReference type="GO" id="GO:1901135">
    <property type="term" value="P:carbohydrate derivative metabolic process"/>
    <property type="evidence" value="ECO:0007669"/>
    <property type="project" value="InterPro"/>
</dbReference>
<dbReference type="GO" id="GO:0097367">
    <property type="term" value="F:carbohydrate derivative binding"/>
    <property type="evidence" value="ECO:0007669"/>
    <property type="project" value="InterPro"/>
</dbReference>